<feature type="domain" description="NTF2-like N-terminal transpeptidase" evidence="10">
    <location>
        <begin position="27"/>
        <end position="160"/>
    </location>
</feature>
<dbReference type="Pfam" id="PF05223">
    <property type="entry name" value="MecA_N"/>
    <property type="match status" value="1"/>
</dbReference>
<evidence type="ECO:0000256" key="5">
    <source>
        <dbReference type="ARBA" id="ARBA00023136"/>
    </source>
</evidence>
<feature type="signal peptide" evidence="7">
    <location>
        <begin position="1"/>
        <end position="20"/>
    </location>
</feature>
<comment type="pathway">
    <text evidence="2">Cell wall biogenesis; peptidoglycan biosynthesis.</text>
</comment>
<accession>A0ABV2KRR1</accession>
<keyword evidence="5" id="KW-0472">Membrane</keyword>
<reference evidence="11 12" key="1">
    <citation type="submission" date="2024-06" db="EMBL/GenBank/DDBJ databases">
        <title>Genomic Encyclopedia of Type Strains, Phase IV (KMG-IV): sequencing the most valuable type-strain genomes for metagenomic binning, comparative biology and taxonomic classification.</title>
        <authorList>
            <person name="Goeker M."/>
        </authorList>
    </citation>
    <scope>NUCLEOTIDE SEQUENCE [LARGE SCALE GENOMIC DNA]</scope>
    <source>
        <strain evidence="11 12">DSM 23520</strain>
    </source>
</reference>
<dbReference type="Gene3D" id="3.90.1310.10">
    <property type="entry name" value="Penicillin-binding protein 2a (Domain 2)"/>
    <property type="match status" value="1"/>
</dbReference>
<feature type="domain" description="Penicillin-binding protein transpeptidase" evidence="8">
    <location>
        <begin position="365"/>
        <end position="674"/>
    </location>
</feature>
<dbReference type="Pfam" id="PF00905">
    <property type="entry name" value="Transpeptidase"/>
    <property type="match status" value="1"/>
</dbReference>
<comment type="similarity">
    <text evidence="3">Belongs to the transpeptidase family.</text>
</comment>
<dbReference type="Pfam" id="PF03717">
    <property type="entry name" value="PBP_dimer"/>
    <property type="match status" value="1"/>
</dbReference>
<dbReference type="SUPFAM" id="SSF56519">
    <property type="entry name" value="Penicillin binding protein dimerisation domain"/>
    <property type="match status" value="1"/>
</dbReference>
<dbReference type="Gene3D" id="3.10.450.100">
    <property type="entry name" value="NTF2-like, domain 1"/>
    <property type="match status" value="1"/>
</dbReference>
<keyword evidence="12" id="KW-1185">Reference proteome</keyword>
<evidence type="ECO:0000259" key="8">
    <source>
        <dbReference type="Pfam" id="PF00905"/>
    </source>
</evidence>
<dbReference type="PROSITE" id="PS51257">
    <property type="entry name" value="PROKAR_LIPOPROTEIN"/>
    <property type="match status" value="1"/>
</dbReference>
<dbReference type="Proteomes" id="UP001549167">
    <property type="component" value="Unassembled WGS sequence"/>
</dbReference>
<evidence type="ECO:0000313" key="11">
    <source>
        <dbReference type="EMBL" id="MET3682273.1"/>
    </source>
</evidence>
<dbReference type="Gene3D" id="3.40.710.10">
    <property type="entry name" value="DD-peptidase/beta-lactamase superfamily"/>
    <property type="match status" value="1"/>
</dbReference>
<evidence type="ECO:0000259" key="10">
    <source>
        <dbReference type="Pfam" id="PF05223"/>
    </source>
</evidence>
<dbReference type="InterPro" id="IPR036138">
    <property type="entry name" value="PBP_dimer_sf"/>
</dbReference>
<feature type="chain" id="PRO_5046239319" description="serine-type D-Ala-D-Ala carboxypeptidase" evidence="7">
    <location>
        <begin position="21"/>
        <end position="679"/>
    </location>
</feature>
<dbReference type="EMBL" id="JBEPMX010000001">
    <property type="protein sequence ID" value="MET3682273.1"/>
    <property type="molecule type" value="Genomic_DNA"/>
</dbReference>
<dbReference type="InterPro" id="IPR012338">
    <property type="entry name" value="Beta-lactam/transpept-like"/>
</dbReference>
<dbReference type="EC" id="3.4.16.4" evidence="4"/>
<keyword evidence="7" id="KW-0732">Signal</keyword>
<comment type="caution">
    <text evidence="11">The sequence shown here is derived from an EMBL/GenBank/DDBJ whole genome shotgun (WGS) entry which is preliminary data.</text>
</comment>
<evidence type="ECO:0000256" key="3">
    <source>
        <dbReference type="ARBA" id="ARBA00007171"/>
    </source>
</evidence>
<dbReference type="InterPro" id="IPR050515">
    <property type="entry name" value="Beta-lactam/transpept"/>
</dbReference>
<dbReference type="PANTHER" id="PTHR30627:SF25">
    <property type="entry name" value="PENICILLIN-BINDING PROTEIN 3"/>
    <property type="match status" value="1"/>
</dbReference>
<evidence type="ECO:0000256" key="7">
    <source>
        <dbReference type="SAM" id="SignalP"/>
    </source>
</evidence>
<evidence type="ECO:0000256" key="2">
    <source>
        <dbReference type="ARBA" id="ARBA00004752"/>
    </source>
</evidence>
<gene>
    <name evidence="11" type="ORF">ABID56_000352</name>
</gene>
<evidence type="ECO:0000256" key="6">
    <source>
        <dbReference type="ARBA" id="ARBA00034000"/>
    </source>
</evidence>
<feature type="domain" description="Penicillin-binding protein dimerisation" evidence="9">
    <location>
        <begin position="169"/>
        <end position="330"/>
    </location>
</feature>
<dbReference type="SUPFAM" id="SSF56601">
    <property type="entry name" value="beta-lactamase/transpeptidase-like"/>
    <property type="match status" value="1"/>
</dbReference>
<dbReference type="SUPFAM" id="SSF54427">
    <property type="entry name" value="NTF2-like"/>
    <property type="match status" value="1"/>
</dbReference>
<dbReference type="InterPro" id="IPR007887">
    <property type="entry name" value="MecA_N"/>
</dbReference>
<evidence type="ECO:0000256" key="1">
    <source>
        <dbReference type="ARBA" id="ARBA00004370"/>
    </source>
</evidence>
<evidence type="ECO:0000259" key="9">
    <source>
        <dbReference type="Pfam" id="PF03717"/>
    </source>
</evidence>
<evidence type="ECO:0000256" key="4">
    <source>
        <dbReference type="ARBA" id="ARBA00012448"/>
    </source>
</evidence>
<dbReference type="InterPro" id="IPR005311">
    <property type="entry name" value="PBP_dimer"/>
</dbReference>
<dbReference type="RefSeq" id="WP_354218774.1">
    <property type="nucleotide sequence ID" value="NZ_JBEPMX010000001.1"/>
</dbReference>
<comment type="catalytic activity">
    <reaction evidence="6">
        <text>Preferential cleavage: (Ac)2-L-Lys-D-Ala-|-D-Ala. Also transpeptidation of peptidyl-alanyl moieties that are N-acyl substituents of D-alanine.</text>
        <dbReference type="EC" id="3.4.16.4"/>
    </reaction>
</comment>
<organism evidence="11 12">
    <name type="scientific">Alkalibacillus flavidus</name>
    <dbReference type="NCBI Taxonomy" id="546021"/>
    <lineage>
        <taxon>Bacteria</taxon>
        <taxon>Bacillati</taxon>
        <taxon>Bacillota</taxon>
        <taxon>Bacilli</taxon>
        <taxon>Bacillales</taxon>
        <taxon>Bacillaceae</taxon>
        <taxon>Alkalibacillus</taxon>
    </lineage>
</organism>
<dbReference type="Gene3D" id="3.30.1390.30">
    <property type="entry name" value="Penicillin-binding protein 2a, domain 3"/>
    <property type="match status" value="1"/>
</dbReference>
<dbReference type="InterPro" id="IPR032710">
    <property type="entry name" value="NTF2-like_dom_sf"/>
</dbReference>
<protein>
    <recommendedName>
        <fullName evidence="4">serine-type D-Ala-D-Ala carboxypeptidase</fullName>
        <ecNumber evidence="4">3.4.16.4</ecNumber>
    </recommendedName>
</protein>
<dbReference type="PANTHER" id="PTHR30627">
    <property type="entry name" value="PEPTIDOGLYCAN D,D-TRANSPEPTIDASE"/>
    <property type="match status" value="1"/>
</dbReference>
<evidence type="ECO:0000313" key="12">
    <source>
        <dbReference type="Proteomes" id="UP001549167"/>
    </source>
</evidence>
<comment type="subcellular location">
    <subcellularLocation>
        <location evidence="1">Membrane</location>
    </subcellularLocation>
</comment>
<proteinExistence type="inferred from homology"/>
<dbReference type="InterPro" id="IPR001460">
    <property type="entry name" value="PCN-bd_Tpept"/>
</dbReference>
<sequence>MKKLLLFVVMLIVVAGCSNDEEPIVLPHDEMADYIALWEENAFDQMYQTDLTEATKETFAKADYVDRYRNLYNDLEVKSLSVDMTDSDDNIASLKESIDETDRYTMPLQISFDTLAGTIEYETDVIMEKVTTNKNGEPLEQEKWLIQWKPSLILPNLEQGEKVAIERTSGRRGDILDRNGNALATIGEVYEIGITPNQFEEATLDQLSANLRVSSSYIQNKLNQSWVEPNFFVPITQISIDQQDTVATITQLEGVTTRVKMDRVYPYGKAAAHLTGYIGPITASELEEHQDKGYDSSDVIGKRGLEQLFEDQLRAKDGVAIVIEKHNGSTQSVVEQKAQDGQTIETTIDMNLQETLYGIVENEAGTATIMDPKTGEVLSLLSFPAFDPNRFVMGMTSSQYDELVTREGQPTLNRFAATYAPGSTMKVLTSLVGFQQGELNPEEVETIEGLRWQQDSSWGDYYVTRVNGNVTNVDYETAMTYSDNIYFARLGLDIGRDAFVTGLNQLGFGESLPFTYPLPESQVSNSGSISSEGQLADTAFGQGELLMTNTHLATIYAGVANDGQYMEPTLLLNDEQSVWKNDIVTDKQNQTIQDALRQVVVNGSASDINIDNKTMAGKTGTVELKADQEVENGKQNGLFVSYDQSKRDMVLSLLIEGVQDRGGSGLAVQLSKQFFESYE</sequence>
<name>A0ABV2KRR1_9BACI</name>